<feature type="non-terminal residue" evidence="2">
    <location>
        <position position="1"/>
    </location>
</feature>
<evidence type="ECO:0000313" key="3">
    <source>
        <dbReference type="Proteomes" id="UP000463337"/>
    </source>
</evidence>
<dbReference type="InterPro" id="IPR018537">
    <property type="entry name" value="Peptidoglycan-bd_3"/>
</dbReference>
<dbReference type="Gene3D" id="1.20.141.10">
    <property type="entry name" value="Chitosanase, subunit A, domain 1"/>
    <property type="match status" value="1"/>
</dbReference>
<gene>
    <name evidence="2" type="ORF">GKD59_23465</name>
</gene>
<dbReference type="Pfam" id="PF09374">
    <property type="entry name" value="PG_binding_3"/>
    <property type="match status" value="1"/>
</dbReference>
<dbReference type="Proteomes" id="UP000463337">
    <property type="component" value="Unassembled WGS sequence"/>
</dbReference>
<feature type="domain" description="Peptidoglycan binding" evidence="1">
    <location>
        <begin position="14"/>
        <end position="99"/>
    </location>
</feature>
<proteinExistence type="predicted"/>
<accession>A0A7K0GNN8</accession>
<dbReference type="AlphaFoldDB" id="A0A7K0GNN8"/>
<comment type="caution">
    <text evidence="2">The sequence shown here is derived from an EMBL/GenBank/DDBJ whole genome shotgun (WGS) entry which is preliminary data.</text>
</comment>
<protein>
    <recommendedName>
        <fullName evidence="1">Peptidoglycan binding domain-containing protein</fullName>
    </recommendedName>
</protein>
<evidence type="ECO:0000313" key="2">
    <source>
        <dbReference type="EMBL" id="MRY60779.1"/>
    </source>
</evidence>
<organism evidence="2 3">
    <name type="scientific">Parabacteroides distasonis</name>
    <dbReference type="NCBI Taxonomy" id="823"/>
    <lineage>
        <taxon>Bacteria</taxon>
        <taxon>Pseudomonadati</taxon>
        <taxon>Bacteroidota</taxon>
        <taxon>Bacteroidia</taxon>
        <taxon>Bacteroidales</taxon>
        <taxon>Tannerellaceae</taxon>
        <taxon>Parabacteroides</taxon>
    </lineage>
</organism>
<reference evidence="2 3" key="1">
    <citation type="journal article" date="2019" name="Nat. Med.">
        <title>A library of human gut bacterial isolates paired with longitudinal multiomics data enables mechanistic microbiome research.</title>
        <authorList>
            <person name="Poyet M."/>
            <person name="Groussin M."/>
            <person name="Gibbons S.M."/>
            <person name="Avila-Pacheco J."/>
            <person name="Jiang X."/>
            <person name="Kearney S.M."/>
            <person name="Perrotta A.R."/>
            <person name="Berdy B."/>
            <person name="Zhao S."/>
            <person name="Lieberman T.D."/>
            <person name="Swanson P.K."/>
            <person name="Smith M."/>
            <person name="Roesemann S."/>
            <person name="Alexander J.E."/>
            <person name="Rich S.A."/>
            <person name="Livny J."/>
            <person name="Vlamakis H."/>
            <person name="Clish C."/>
            <person name="Bullock K."/>
            <person name="Deik A."/>
            <person name="Scott J."/>
            <person name="Pierce K.A."/>
            <person name="Xavier R.J."/>
            <person name="Alm E.J."/>
        </authorList>
    </citation>
    <scope>NUCLEOTIDE SEQUENCE [LARGE SCALE GENOMIC DNA]</scope>
    <source>
        <strain evidence="2 3">BIOML-A41</strain>
    </source>
</reference>
<sequence length="116" mass="13359">SMFRWGLKSGADEPVMAVQETLNCLNNRQAYWPNITADGWMGPKTLGTIDALIEKRGRDSAMAFLVTQTNADCLAYMKHITLRRPQEKNEKYFWGWNTRVIREITGYITKYGLPKV</sequence>
<dbReference type="EMBL" id="WKLT01000147">
    <property type="protein sequence ID" value="MRY60779.1"/>
    <property type="molecule type" value="Genomic_DNA"/>
</dbReference>
<evidence type="ECO:0000259" key="1">
    <source>
        <dbReference type="Pfam" id="PF09374"/>
    </source>
</evidence>
<dbReference type="InterPro" id="IPR023346">
    <property type="entry name" value="Lysozyme-like_dom_sf"/>
</dbReference>
<name>A0A7K0GNN8_PARDI</name>
<dbReference type="RefSeq" id="WP_206671637.1">
    <property type="nucleotide sequence ID" value="NZ_WKLT01000147.1"/>
</dbReference>
<dbReference type="SUPFAM" id="SSF53955">
    <property type="entry name" value="Lysozyme-like"/>
    <property type="match status" value="1"/>
</dbReference>